<dbReference type="CDD" id="cd09928">
    <property type="entry name" value="SH2_Cterm_SPT6_like"/>
    <property type="match status" value="1"/>
</dbReference>
<dbReference type="GO" id="GO:0034728">
    <property type="term" value="P:nucleosome organization"/>
    <property type="evidence" value="ECO:0007669"/>
    <property type="project" value="TreeGrafter"/>
</dbReference>
<dbReference type="InterPro" id="IPR000980">
    <property type="entry name" value="SH2"/>
</dbReference>
<dbReference type="InterPro" id="IPR036860">
    <property type="entry name" value="SH2_dom_sf"/>
</dbReference>
<evidence type="ECO:0000256" key="4">
    <source>
        <dbReference type="ARBA" id="ARBA00020248"/>
    </source>
</evidence>
<feature type="domain" description="SH2" evidence="13">
    <location>
        <begin position="1331"/>
        <end position="1445"/>
    </location>
</feature>
<dbReference type="Pfam" id="PF22706">
    <property type="entry name" value="Tex_central_region"/>
    <property type="match status" value="1"/>
</dbReference>
<evidence type="ECO:0000256" key="3">
    <source>
        <dbReference type="ARBA" id="ARBA00009253"/>
    </source>
</evidence>
<dbReference type="EMBL" id="KN824283">
    <property type="protein sequence ID" value="KIM30900.1"/>
    <property type="molecule type" value="Genomic_DNA"/>
</dbReference>
<keyword evidence="5" id="KW-0158">Chromosome</keyword>
<dbReference type="InterPro" id="IPR042066">
    <property type="entry name" value="Spt6_death-like"/>
</dbReference>
<reference evidence="16" key="2">
    <citation type="submission" date="2015-01" db="EMBL/GenBank/DDBJ databases">
        <title>Evolutionary Origins and Diversification of the Mycorrhizal Mutualists.</title>
        <authorList>
            <consortium name="DOE Joint Genome Institute"/>
            <consortium name="Mycorrhizal Genomics Consortium"/>
            <person name="Kohler A."/>
            <person name="Kuo A."/>
            <person name="Nagy L.G."/>
            <person name="Floudas D."/>
            <person name="Copeland A."/>
            <person name="Barry K.W."/>
            <person name="Cichocki N."/>
            <person name="Veneault-Fourrey C."/>
            <person name="LaButti K."/>
            <person name="Lindquist E.A."/>
            <person name="Lipzen A."/>
            <person name="Lundell T."/>
            <person name="Morin E."/>
            <person name="Murat C."/>
            <person name="Riley R."/>
            <person name="Ohm R."/>
            <person name="Sun H."/>
            <person name="Tunlid A."/>
            <person name="Henrissat B."/>
            <person name="Grigoriev I.V."/>
            <person name="Hibbett D.S."/>
            <person name="Martin F."/>
        </authorList>
    </citation>
    <scope>NUCLEOTIDE SEQUENCE [LARGE SCALE GENOMIC DNA]</scope>
    <source>
        <strain evidence="16">MAFF 305830</strain>
    </source>
</reference>
<feature type="compositionally biased region" description="Pro residues" evidence="12">
    <location>
        <begin position="1600"/>
        <end position="1614"/>
    </location>
</feature>
<gene>
    <name evidence="15" type="ORF">M408DRAFT_327833</name>
</gene>
<feature type="region of interest" description="Disordered" evidence="12">
    <location>
        <begin position="1600"/>
        <end position="1650"/>
    </location>
</feature>
<dbReference type="Pfam" id="PF14632">
    <property type="entry name" value="SPT6_acidic"/>
    <property type="match status" value="1"/>
</dbReference>
<dbReference type="Pfam" id="PF14639">
    <property type="entry name" value="YqgF"/>
    <property type="match status" value="1"/>
</dbReference>
<evidence type="ECO:0000256" key="10">
    <source>
        <dbReference type="ARBA" id="ARBA00093389"/>
    </source>
</evidence>
<evidence type="ECO:0000256" key="1">
    <source>
        <dbReference type="ARBA" id="ARBA00004123"/>
    </source>
</evidence>
<keyword evidence="16" id="KW-1185">Reference proteome</keyword>
<dbReference type="InterPro" id="IPR012340">
    <property type="entry name" value="NA-bd_OB-fold"/>
</dbReference>
<dbReference type="InterPro" id="IPR035420">
    <property type="entry name" value="Spt6_SH2"/>
</dbReference>
<dbReference type="Gene3D" id="3.30.505.10">
    <property type="entry name" value="SH2 domain"/>
    <property type="match status" value="2"/>
</dbReference>
<keyword evidence="7" id="KW-0804">Transcription</keyword>
<feature type="compositionally biased region" description="Acidic residues" evidence="12">
    <location>
        <begin position="147"/>
        <end position="157"/>
    </location>
</feature>
<dbReference type="Gene3D" id="2.40.50.140">
    <property type="entry name" value="Nucleic acid-binding proteins"/>
    <property type="match status" value="1"/>
</dbReference>
<dbReference type="SUPFAM" id="SSF53098">
    <property type="entry name" value="Ribonuclease H-like"/>
    <property type="match status" value="1"/>
</dbReference>
<dbReference type="SMART" id="SM00316">
    <property type="entry name" value="S1"/>
    <property type="match status" value="1"/>
</dbReference>
<dbReference type="OrthoDB" id="995477at2759"/>
<dbReference type="InterPro" id="IPR023323">
    <property type="entry name" value="Tex-like_dom_sf"/>
</dbReference>
<evidence type="ECO:0000259" key="14">
    <source>
        <dbReference type="PROSITE" id="PS50126"/>
    </source>
</evidence>
<dbReference type="STRING" id="933852.A0A0C3B239"/>
<keyword evidence="6 11" id="KW-0727">SH2 domain</keyword>
<dbReference type="GO" id="GO:0140673">
    <property type="term" value="P:transcription elongation-coupled chromatin remodeling"/>
    <property type="evidence" value="ECO:0007669"/>
    <property type="project" value="InterPro"/>
</dbReference>
<comment type="similarity">
    <text evidence="3">Belongs to the SPT6 family.</text>
</comment>
<feature type="domain" description="S1 motif" evidence="14">
    <location>
        <begin position="1214"/>
        <end position="1284"/>
    </location>
</feature>
<dbReference type="InterPro" id="IPR023319">
    <property type="entry name" value="Tex-like_HTH_dom_sf"/>
</dbReference>
<dbReference type="PANTHER" id="PTHR10145">
    <property type="entry name" value="TRANSCRIPTION ELONGATION FACTOR SPT6"/>
    <property type="match status" value="1"/>
</dbReference>
<dbReference type="Gene3D" id="1.10.150.850">
    <property type="entry name" value="Spt6, helix-hairpin-helix domain"/>
    <property type="match status" value="1"/>
</dbReference>
<dbReference type="InterPro" id="IPR055179">
    <property type="entry name" value="Tex-like_central_region"/>
</dbReference>
<dbReference type="GO" id="GO:0031491">
    <property type="term" value="F:nucleosome binding"/>
    <property type="evidence" value="ECO:0007669"/>
    <property type="project" value="TreeGrafter"/>
</dbReference>
<dbReference type="Proteomes" id="UP000054097">
    <property type="component" value="Unassembled WGS sequence"/>
</dbReference>
<evidence type="ECO:0000313" key="16">
    <source>
        <dbReference type="Proteomes" id="UP000054097"/>
    </source>
</evidence>
<dbReference type="PANTHER" id="PTHR10145:SF6">
    <property type="entry name" value="TRANSCRIPTION ELONGATION FACTOR SPT6"/>
    <property type="match status" value="1"/>
</dbReference>
<proteinExistence type="inferred from homology"/>
<feature type="region of interest" description="Disordered" evidence="12">
    <location>
        <begin position="1"/>
        <end position="210"/>
    </location>
</feature>
<dbReference type="FunFam" id="3.30.505.10:FF:000056">
    <property type="entry name" value="Transcription elongation factor Spt6"/>
    <property type="match status" value="1"/>
</dbReference>
<evidence type="ECO:0000313" key="15">
    <source>
        <dbReference type="EMBL" id="KIM30900.1"/>
    </source>
</evidence>
<dbReference type="Pfam" id="PF14635">
    <property type="entry name" value="HHH_7"/>
    <property type="match status" value="1"/>
</dbReference>
<accession>A0A0C3B239</accession>
<dbReference type="Gene3D" id="1.10.10.2740">
    <property type="entry name" value="Spt6, Death-like domain"/>
    <property type="match status" value="1"/>
</dbReference>
<protein>
    <recommendedName>
        <fullName evidence="4">Transcription elongation factor SPT6</fullName>
    </recommendedName>
    <alternativeName>
        <fullName evidence="9">Chromatin elongation factor SPT6</fullName>
    </alternativeName>
</protein>
<dbReference type="InterPro" id="IPR049540">
    <property type="entry name" value="Spt6-like_S1"/>
</dbReference>
<dbReference type="SUPFAM" id="SSF50249">
    <property type="entry name" value="Nucleic acid-binding proteins"/>
    <property type="match status" value="1"/>
</dbReference>
<dbReference type="InterPro" id="IPR032706">
    <property type="entry name" value="Spt6_HHH"/>
</dbReference>
<dbReference type="SUPFAM" id="SSF47781">
    <property type="entry name" value="RuvA domain 2-like"/>
    <property type="match status" value="1"/>
</dbReference>
<feature type="compositionally biased region" description="Acidic residues" evidence="12">
    <location>
        <begin position="61"/>
        <end position="79"/>
    </location>
</feature>
<dbReference type="PROSITE" id="PS50126">
    <property type="entry name" value="S1"/>
    <property type="match status" value="1"/>
</dbReference>
<sequence>MDPSSAPWPATRDADRMDVDQPEKDGEQGSDEEGENAMSTDSSEEEEDDPEEARKIQEGFIVDEDEEDEDEDEEEEQEPEKDGKRREHRKRRKRKHRRENGAREDEEDEEVGELDEDDLELVEEFTGQRIERPSKSRLKRLRRAGDQDDDDEEDEDASPVARRTMADSGRAGGAVAGSDLRDLWDDEGTLRVQRRDEEGDEDDVGEFEDDMRGFIEADEDEEENDMGEAERLERMERRRAEREKRRSAGGIKLAGLDQNALAILYEVFGDGTDYDWALGDEVDEADEARRDTKYKDVFEPSEIKSRMLTEDDDLIRVQDIPERMQLVTSSLTTDATLSLDPPLLLQDLSAASYWVSLRLGQRVERDFFRLEGQFHRYLQALITAVQVTLELLFIQHLEVPYIAIHKRDFVWHVDGPDRIELLSVTELWRVYSLGQKFRAFQERKRGLEATHDKLGSPDEYYKNDIQPNVDSMEAIADATEWLTAQHRLELQDAHMIEDDGKAKRPTRVSTFEILKKSAVDALVKDFCPPAREISRKVREVRKSRGTAIHNFLDDPNLPPLEHVVPYVDAEKNRLMEIERKRWASNPMAQDEPNPSKEITGNEMLDRARLLIAMELGKDPLLRSEIRGLFKESAQLSCLPTEKGLVKIDEHHPYFNFKYLYKKPVASMTRDPQFLHILMAESEHLVTVSVNIRDDVRDQFVQDLVQAVSSDGYSEASRLWNEVRAQAVTEAMDKMLLPFGAKWIREWLREEVEDALARSCGEELERRVNVRPLFPMDLANPNRDVSRDSNKNVGIPPEPPSVMALSWGEGDPKRDVISVVFLDQEGRLREHAKFDNLKEKDMENEFIGIVKRRKPELIVMGGFNANTHRLSELVKGLVLDPDWKAEQEKAGKPVFEQGGFDAREGMDGIYVKFVPDAVARIFQHSKRASEEFGTLSVTARYCIGLARYAQSPVNEYAALGQDLTAITFDQDAQHLIPKGKLLMALEKALVNVVNRVGVDINRAVHDPYYQTLLPFVAGLGPRKAQHVVRKVQAIGNIINREQFVRDGIMTTVVWLNSAAFLYIPQDRDSKSKLAKQDGVDFSEMPDPLDGTRLHPQDYELARKMAVDAMEVDEEDYTDEHPSAVVALFWQDPGVTPKQKEEGQRKRQEQIAVLSLDHFAQTLLENTKEQKRMTLDMISNELLRPFGEQRPKFRLPDDWEILTMLTGESERSLRLGLILSVQVLRIKPNFIIVKLASNLEGIINAAYLGEEGEQINPDRIVKIGQPMRARLIAVKPEEFYIELSSRPSDLQTGDEIYQRVETDEYFNMDRAARDKDILQRKKNSQQNKTRRMVKHPNFFNMNSKQAEEYLSKQHRGDVVIRPSSKGPDHLAVTWRVDRGIYQHIDVLEVPVDVNDPMAGYKYIVDHGREGQREFSDLDELIVNHVKAMARKVEELMAHDKYKHEQPAQLANTLTMLMSASPDRSLYAFGLNPERPGYFNLMFKSNSNAPVVTWPVKVTPEAYVFFGENLPSVPQLCDAFKMRHIGGMAAGVRPLPGGMTPYGARTPGGRMTPAVHKMGPPTGKTPNPYQPAPMATPLQQQFPPAMSTGPALTGYGLPPPMTPSWGGMPPPPPPGSQQPPAAALAHMNPARAALIQQGGSWTPQPSGGNWTRR</sequence>
<dbReference type="InterPro" id="IPR035018">
    <property type="entry name" value="Spt6_SH2_C"/>
</dbReference>
<dbReference type="Pfam" id="PF14641">
    <property type="entry name" value="HTH_44"/>
    <property type="match status" value="1"/>
</dbReference>
<dbReference type="SMART" id="SM00252">
    <property type="entry name" value="SH2"/>
    <property type="match status" value="1"/>
</dbReference>
<keyword evidence="8" id="KW-0539">Nucleus</keyword>
<dbReference type="InterPro" id="IPR012337">
    <property type="entry name" value="RNaseH-like_sf"/>
</dbReference>
<evidence type="ECO:0000256" key="2">
    <source>
        <dbReference type="ARBA" id="ARBA00004286"/>
    </source>
</evidence>
<dbReference type="InterPro" id="IPR037027">
    <property type="entry name" value="YqgF/RNaseH-like_dom_sf"/>
</dbReference>
<feature type="compositionally biased region" description="Acidic residues" evidence="12">
    <location>
        <begin position="198"/>
        <end position="209"/>
    </location>
</feature>
<evidence type="ECO:0000259" key="13">
    <source>
        <dbReference type="PROSITE" id="PS50001"/>
    </source>
</evidence>
<reference evidence="15 16" key="1">
    <citation type="submission" date="2014-04" db="EMBL/GenBank/DDBJ databases">
        <authorList>
            <consortium name="DOE Joint Genome Institute"/>
            <person name="Kuo A."/>
            <person name="Zuccaro A."/>
            <person name="Kohler A."/>
            <person name="Nagy L.G."/>
            <person name="Floudas D."/>
            <person name="Copeland A."/>
            <person name="Barry K.W."/>
            <person name="Cichocki N."/>
            <person name="Veneault-Fourrey C."/>
            <person name="LaButti K."/>
            <person name="Lindquist E.A."/>
            <person name="Lipzen A."/>
            <person name="Lundell T."/>
            <person name="Morin E."/>
            <person name="Murat C."/>
            <person name="Sun H."/>
            <person name="Tunlid A."/>
            <person name="Henrissat B."/>
            <person name="Grigoriev I.V."/>
            <person name="Hibbett D.S."/>
            <person name="Martin F."/>
            <person name="Nordberg H.P."/>
            <person name="Cantor M.N."/>
            <person name="Hua S.X."/>
        </authorList>
    </citation>
    <scope>NUCLEOTIDE SEQUENCE [LARGE SCALE GENOMIC DNA]</scope>
    <source>
        <strain evidence="15 16">MAFF 305830</strain>
    </source>
</reference>
<dbReference type="GO" id="GO:0003677">
    <property type="term" value="F:DNA binding"/>
    <property type="evidence" value="ECO:0007669"/>
    <property type="project" value="InterPro"/>
</dbReference>
<dbReference type="GO" id="GO:0008023">
    <property type="term" value="C:transcription elongation factor complex"/>
    <property type="evidence" value="ECO:0007669"/>
    <property type="project" value="TreeGrafter"/>
</dbReference>
<comment type="function">
    <text evidence="10">Histone H3-H4 chaperone that plays a role in maintenance of chromatin structure during RNA polymerase II transcription elongation thereby repressing transcription initiation from cryptic promoters. Mediates the reassembly of nucleosomes onto the promoters of at least a selected set of genes during repression; the nucleosome reassembly is essential for transcriptional repression. Essential for viability.</text>
</comment>
<name>A0A0C3B239_SERVB</name>
<dbReference type="Pfam" id="PF14633">
    <property type="entry name" value="SH2_2"/>
    <property type="match status" value="1"/>
</dbReference>
<feature type="compositionally biased region" description="Acidic residues" evidence="12">
    <location>
        <begin position="42"/>
        <end position="51"/>
    </location>
</feature>
<dbReference type="CDD" id="cd09918">
    <property type="entry name" value="SH2_Nterm_SPT6_like"/>
    <property type="match status" value="1"/>
</dbReference>
<feature type="compositionally biased region" description="Polar residues" evidence="12">
    <location>
        <begin position="1634"/>
        <end position="1650"/>
    </location>
</feature>
<dbReference type="InterPro" id="IPR035019">
    <property type="entry name" value="Spt6_SH2_N"/>
</dbReference>
<comment type="subcellular location">
    <subcellularLocation>
        <location evidence="2">Chromosome</location>
    </subcellularLocation>
    <subcellularLocation>
        <location evidence="1">Nucleus</location>
    </subcellularLocation>
</comment>
<dbReference type="Gene3D" id="1.10.10.650">
    <property type="entry name" value="RuvA domain 2-like"/>
    <property type="match status" value="1"/>
</dbReference>
<dbReference type="InterPro" id="IPR017072">
    <property type="entry name" value="TF_Spt6"/>
</dbReference>
<evidence type="ECO:0000256" key="9">
    <source>
        <dbReference type="ARBA" id="ARBA00029871"/>
    </source>
</evidence>
<dbReference type="Gene3D" id="1.10.3500.10">
    <property type="entry name" value="Tex N-terminal region-like"/>
    <property type="match status" value="1"/>
</dbReference>
<dbReference type="PROSITE" id="PS50001">
    <property type="entry name" value="SH2"/>
    <property type="match status" value="1"/>
</dbReference>
<evidence type="ECO:0000256" key="7">
    <source>
        <dbReference type="ARBA" id="ARBA00023163"/>
    </source>
</evidence>
<feature type="region of interest" description="Disordered" evidence="12">
    <location>
        <begin position="778"/>
        <end position="798"/>
    </location>
</feature>
<evidence type="ECO:0000256" key="5">
    <source>
        <dbReference type="ARBA" id="ARBA00022454"/>
    </source>
</evidence>
<feature type="compositionally biased region" description="Acidic residues" evidence="12">
    <location>
        <begin position="104"/>
        <end position="123"/>
    </location>
</feature>
<dbReference type="SUPFAM" id="SSF55550">
    <property type="entry name" value="SH2 domain"/>
    <property type="match status" value="1"/>
</dbReference>
<organism evidence="15 16">
    <name type="scientific">Serendipita vermifera MAFF 305830</name>
    <dbReference type="NCBI Taxonomy" id="933852"/>
    <lineage>
        <taxon>Eukaryota</taxon>
        <taxon>Fungi</taxon>
        <taxon>Dikarya</taxon>
        <taxon>Basidiomycota</taxon>
        <taxon>Agaricomycotina</taxon>
        <taxon>Agaricomycetes</taxon>
        <taxon>Sebacinales</taxon>
        <taxon>Serendipitaceae</taxon>
        <taxon>Serendipita</taxon>
    </lineage>
</organism>
<dbReference type="InterPro" id="IPR028231">
    <property type="entry name" value="Spt6_YqgF"/>
</dbReference>
<dbReference type="InterPro" id="IPR028083">
    <property type="entry name" value="Spt6_acidic_N_dom"/>
</dbReference>
<dbReference type="InterPro" id="IPR028088">
    <property type="entry name" value="Spt6_HTH_DNA-bd_dom"/>
</dbReference>
<evidence type="ECO:0000256" key="12">
    <source>
        <dbReference type="SAM" id="MobiDB-lite"/>
    </source>
</evidence>
<dbReference type="InterPro" id="IPR010994">
    <property type="entry name" value="RuvA_2-like"/>
</dbReference>
<feature type="compositionally biased region" description="Basic and acidic residues" evidence="12">
    <location>
        <begin position="12"/>
        <end position="27"/>
    </location>
</feature>
<dbReference type="SUPFAM" id="SSF158832">
    <property type="entry name" value="Tex N-terminal region-like"/>
    <property type="match status" value="1"/>
</dbReference>
<evidence type="ECO:0000256" key="8">
    <source>
        <dbReference type="ARBA" id="ARBA00023242"/>
    </source>
</evidence>
<dbReference type="GO" id="GO:0042393">
    <property type="term" value="F:histone binding"/>
    <property type="evidence" value="ECO:0007669"/>
    <property type="project" value="TreeGrafter"/>
</dbReference>
<dbReference type="HOGENOM" id="CLU_001680_0_1_1"/>
<dbReference type="GO" id="GO:0005694">
    <property type="term" value="C:chromosome"/>
    <property type="evidence" value="ECO:0007669"/>
    <property type="project" value="UniProtKB-SubCell"/>
</dbReference>
<evidence type="ECO:0000256" key="11">
    <source>
        <dbReference type="PROSITE-ProRule" id="PRU00191"/>
    </source>
</evidence>
<dbReference type="InterPro" id="IPR003029">
    <property type="entry name" value="S1_domain"/>
</dbReference>
<feature type="compositionally biased region" description="Basic residues" evidence="12">
    <location>
        <begin position="86"/>
        <end position="98"/>
    </location>
</feature>
<dbReference type="Pfam" id="PF21710">
    <property type="entry name" value="Spt6_S1"/>
    <property type="match status" value="1"/>
</dbReference>
<dbReference type="Gene3D" id="3.30.420.140">
    <property type="entry name" value="YqgF/RNase H-like domain"/>
    <property type="match status" value="1"/>
</dbReference>
<evidence type="ECO:0000256" key="6">
    <source>
        <dbReference type="ARBA" id="ARBA00022999"/>
    </source>
</evidence>